<feature type="transmembrane region" description="Helical" evidence="1">
    <location>
        <begin position="6"/>
        <end position="27"/>
    </location>
</feature>
<feature type="transmembrane region" description="Helical" evidence="1">
    <location>
        <begin position="124"/>
        <end position="142"/>
    </location>
</feature>
<dbReference type="GO" id="GO:0016020">
    <property type="term" value="C:membrane"/>
    <property type="evidence" value="ECO:0007669"/>
    <property type="project" value="InterPro"/>
</dbReference>
<reference evidence="3 4" key="1">
    <citation type="journal article" date="2016" name="Nat. Commun.">
        <title>Thousands of microbial genomes shed light on interconnected biogeochemical processes in an aquifer system.</title>
        <authorList>
            <person name="Anantharaman K."/>
            <person name="Brown C.T."/>
            <person name="Hug L.A."/>
            <person name="Sharon I."/>
            <person name="Castelle C.J."/>
            <person name="Probst A.J."/>
            <person name="Thomas B.C."/>
            <person name="Singh A."/>
            <person name="Wilkins M.J."/>
            <person name="Karaoz U."/>
            <person name="Brodie E.L."/>
            <person name="Williams K.H."/>
            <person name="Hubbard S.S."/>
            <person name="Banfield J.F."/>
        </authorList>
    </citation>
    <scope>NUCLEOTIDE SEQUENCE [LARGE SCALE GENOMIC DNA]</scope>
</reference>
<gene>
    <name evidence="3" type="ORF">A2Y62_11660</name>
</gene>
<feature type="transmembrane region" description="Helical" evidence="1">
    <location>
        <begin position="101"/>
        <end position="118"/>
    </location>
</feature>
<evidence type="ECO:0000313" key="4">
    <source>
        <dbReference type="Proteomes" id="UP000178943"/>
    </source>
</evidence>
<dbReference type="PANTHER" id="PTHR22911">
    <property type="entry name" value="ACYL-MALONYL CONDENSING ENZYME-RELATED"/>
    <property type="match status" value="1"/>
</dbReference>
<feature type="transmembrane region" description="Helical" evidence="1">
    <location>
        <begin position="69"/>
        <end position="94"/>
    </location>
</feature>
<accession>A0A1F5VGN6</accession>
<evidence type="ECO:0000256" key="1">
    <source>
        <dbReference type="SAM" id="Phobius"/>
    </source>
</evidence>
<protein>
    <recommendedName>
        <fullName evidence="2">EamA domain-containing protein</fullName>
    </recommendedName>
</protein>
<dbReference type="InterPro" id="IPR037185">
    <property type="entry name" value="EmrE-like"/>
</dbReference>
<sequence length="298" mass="31861">MEQFYGHIAAVMTAMCWSFNSVVFSQAGKKVGSHTVNHIRLWIAFITLIIIHGILYGSILPFSAEGYRWLWLSISGIIGFSIGDGLLFEALVLIGPRRSTLLMLLAPIFSALLGWVVLGENLSLNQIIAIFVTVGGISWVVSEITKNTGIQNKDYLHGILFGIGGAVCQATGLLFSKMGLEGGFSPISANLIRLTAATLTTCLIAVFAGKFLSDFTKMKNKRAFAETASGAFAGPVIGVILSLVAISRIHIGIASTLMQLAPIFLLPVAHFLFKEKITARAIAGTIIALGGASLLFFL</sequence>
<feature type="transmembrane region" description="Helical" evidence="1">
    <location>
        <begin position="39"/>
        <end position="63"/>
    </location>
</feature>
<keyword evidence="1" id="KW-0472">Membrane</keyword>
<organism evidence="3 4">
    <name type="scientific">Candidatus Fischerbacteria bacterium RBG_13_37_8</name>
    <dbReference type="NCBI Taxonomy" id="1817863"/>
    <lineage>
        <taxon>Bacteria</taxon>
        <taxon>Candidatus Fischeribacteriota</taxon>
    </lineage>
</organism>
<keyword evidence="1" id="KW-1133">Transmembrane helix</keyword>
<comment type="caution">
    <text evidence="3">The sequence shown here is derived from an EMBL/GenBank/DDBJ whole genome shotgun (WGS) entry which is preliminary data.</text>
</comment>
<feature type="transmembrane region" description="Helical" evidence="1">
    <location>
        <begin position="154"/>
        <end position="175"/>
    </location>
</feature>
<dbReference type="PANTHER" id="PTHR22911:SF137">
    <property type="entry name" value="SOLUTE CARRIER FAMILY 35 MEMBER G2-RELATED"/>
    <property type="match status" value="1"/>
</dbReference>
<dbReference type="AlphaFoldDB" id="A0A1F5VGN6"/>
<evidence type="ECO:0000313" key="3">
    <source>
        <dbReference type="EMBL" id="OGF62566.1"/>
    </source>
</evidence>
<evidence type="ECO:0000259" key="2">
    <source>
        <dbReference type="Pfam" id="PF00892"/>
    </source>
</evidence>
<dbReference type="Pfam" id="PF00892">
    <property type="entry name" value="EamA"/>
    <property type="match status" value="2"/>
</dbReference>
<feature type="transmembrane region" description="Helical" evidence="1">
    <location>
        <begin position="279"/>
        <end position="297"/>
    </location>
</feature>
<dbReference type="STRING" id="1817863.A2Y62_11660"/>
<proteinExistence type="predicted"/>
<feature type="transmembrane region" description="Helical" evidence="1">
    <location>
        <begin position="251"/>
        <end position="272"/>
    </location>
</feature>
<dbReference type="InterPro" id="IPR000620">
    <property type="entry name" value="EamA_dom"/>
</dbReference>
<feature type="domain" description="EamA" evidence="2">
    <location>
        <begin position="158"/>
        <end position="296"/>
    </location>
</feature>
<feature type="transmembrane region" description="Helical" evidence="1">
    <location>
        <begin position="187"/>
        <end position="212"/>
    </location>
</feature>
<feature type="domain" description="EamA" evidence="2">
    <location>
        <begin position="5"/>
        <end position="141"/>
    </location>
</feature>
<feature type="transmembrane region" description="Helical" evidence="1">
    <location>
        <begin position="224"/>
        <end position="245"/>
    </location>
</feature>
<dbReference type="Proteomes" id="UP000178943">
    <property type="component" value="Unassembled WGS sequence"/>
</dbReference>
<name>A0A1F5VGN6_9BACT</name>
<dbReference type="SUPFAM" id="SSF103481">
    <property type="entry name" value="Multidrug resistance efflux transporter EmrE"/>
    <property type="match status" value="2"/>
</dbReference>
<dbReference type="EMBL" id="MFGW01000178">
    <property type="protein sequence ID" value="OGF62566.1"/>
    <property type="molecule type" value="Genomic_DNA"/>
</dbReference>
<keyword evidence="1" id="KW-0812">Transmembrane</keyword>